<keyword evidence="3" id="KW-1015">Disulfide bond</keyword>
<keyword evidence="7" id="KW-0732">Signal</keyword>
<reference evidence="12" key="1">
    <citation type="submission" date="2011-08" db="EMBL/GenBank/DDBJ databases">
        <authorList>
            <person name="Rombauts S."/>
        </authorList>
    </citation>
    <scope>NUCLEOTIDE SEQUENCE</scope>
    <source>
        <strain evidence="12">London</strain>
    </source>
</reference>
<keyword evidence="6" id="KW-0812">Transmembrane</keyword>
<dbReference type="InterPro" id="IPR050350">
    <property type="entry name" value="Compl-Cell_Adhes-Reg"/>
</dbReference>
<dbReference type="Pfam" id="PF00629">
    <property type="entry name" value="MAM"/>
    <property type="match status" value="1"/>
</dbReference>
<dbReference type="Pfam" id="PF01033">
    <property type="entry name" value="Somatomedin_B"/>
    <property type="match status" value="1"/>
</dbReference>
<evidence type="ECO:0000256" key="7">
    <source>
        <dbReference type="SAM" id="SignalP"/>
    </source>
</evidence>
<keyword evidence="12" id="KW-1185">Reference proteome</keyword>
<dbReference type="CDD" id="cd06263">
    <property type="entry name" value="MAM"/>
    <property type="match status" value="1"/>
</dbReference>
<dbReference type="InterPro" id="IPR036024">
    <property type="entry name" value="Somatomedin_B-like_dom_sf"/>
</dbReference>
<keyword evidence="6" id="KW-1133">Transmembrane helix</keyword>
<gene>
    <name evidence="11" type="primary">107364615</name>
</gene>
<dbReference type="InterPro" id="IPR000998">
    <property type="entry name" value="MAM_dom"/>
</dbReference>
<proteinExistence type="predicted"/>
<feature type="chain" id="PRO_5004581385" description="Sushi domain-containing protein" evidence="7">
    <location>
        <begin position="31"/>
        <end position="652"/>
    </location>
</feature>
<evidence type="ECO:0000256" key="3">
    <source>
        <dbReference type="ARBA" id="ARBA00023157"/>
    </source>
</evidence>
<accession>T1KIH7</accession>
<evidence type="ECO:0000256" key="2">
    <source>
        <dbReference type="ARBA" id="ARBA00022737"/>
    </source>
</evidence>
<dbReference type="Gene3D" id="2.60.120.200">
    <property type="match status" value="1"/>
</dbReference>
<dbReference type="Proteomes" id="UP000015104">
    <property type="component" value="Unassembled WGS sequence"/>
</dbReference>
<evidence type="ECO:0000313" key="12">
    <source>
        <dbReference type="Proteomes" id="UP000015104"/>
    </source>
</evidence>
<dbReference type="OMA" id="SHACDFE"/>
<evidence type="ECO:0000256" key="1">
    <source>
        <dbReference type="ARBA" id="ARBA00022659"/>
    </source>
</evidence>
<dbReference type="GO" id="GO:0016020">
    <property type="term" value="C:membrane"/>
    <property type="evidence" value="ECO:0007669"/>
    <property type="project" value="InterPro"/>
</dbReference>
<dbReference type="KEGG" id="tut:107364615"/>
<comment type="caution">
    <text evidence="5">Lacks conserved residue(s) required for the propagation of feature annotation.</text>
</comment>
<dbReference type="PROSITE" id="PS00524">
    <property type="entry name" value="SMB_1"/>
    <property type="match status" value="1"/>
</dbReference>
<organism evidence="11 12">
    <name type="scientific">Tetranychus urticae</name>
    <name type="common">Two-spotted spider mite</name>
    <dbReference type="NCBI Taxonomy" id="32264"/>
    <lineage>
        <taxon>Eukaryota</taxon>
        <taxon>Metazoa</taxon>
        <taxon>Ecdysozoa</taxon>
        <taxon>Arthropoda</taxon>
        <taxon>Chelicerata</taxon>
        <taxon>Arachnida</taxon>
        <taxon>Acari</taxon>
        <taxon>Acariformes</taxon>
        <taxon>Trombidiformes</taxon>
        <taxon>Prostigmata</taxon>
        <taxon>Eleutherengona</taxon>
        <taxon>Raphignathae</taxon>
        <taxon>Tetranychoidea</taxon>
        <taxon>Tetranychidae</taxon>
        <taxon>Tetranychus</taxon>
    </lineage>
</organism>
<evidence type="ECO:0000259" key="10">
    <source>
        <dbReference type="PROSITE" id="PS50958"/>
    </source>
</evidence>
<sequence length="652" mass="72234">MSTKLGAPFIQTTIVTLFHLSFLTLNPSAARWSGNPPEYQLFRTYSSNQCPPLDIANGYVRIGRRTARFRCQRNFTLVGDQVIYCRGDEWSGKIPVCAAAGCLKLRAPKQGIIKSTYRDVSATISCNPGYSVEGSATVYCDGRYWNASYTQISNMCKKSLKDPLTSCDFESYSLCGWTSDDPERIIWTGSDSYQYRPYGILSLTDHSGTGHMMLAWSSTSPTAINRLYSPVFEAKHSEACFVFWYHLGEVDKITNPSPFKIYIKPELIALSDVTPWDFVTPVEAYSKWTSGQVYVPKLNQDWQIVFEFSSWQNIYAFDDFSLQDATQCASRTAQFTGIKNNWLSCKDRCSSSLALEPASSCSCIIYCTFLDTCCPDYSLYCLANSTKEDNDDLMDFDKNDTNETSSITLSTLETTSGHYVPPLPTLPLTTLTWLFTTYPTATTQSTTKQPMKTVKANLTTQSPVLMTDTTKPSSTNIPVQFPVTSPTSVKETKVTALINGSSLSTSSVTQQSVTTTTESVNKTLTTEDQKLIKTNSSTDIASKNTTDSFGNSTLLDSVEIINQTTTLSTHDSSIISSRSNNSTVKLKSFNGEKAKLSVSQSSKMETISILLGAFMIVSLISVVILWKKHKKIFGSSVSADSELRFLAQEEDN</sequence>
<dbReference type="PROSITE" id="PS50958">
    <property type="entry name" value="SMB_2"/>
    <property type="match status" value="1"/>
</dbReference>
<dbReference type="InterPro" id="IPR013320">
    <property type="entry name" value="ConA-like_dom_sf"/>
</dbReference>
<dbReference type="EnsemblMetazoa" id="tetur12g01400.1">
    <property type="protein sequence ID" value="tetur12g01400.1"/>
    <property type="gene ID" value="tetur12g01400"/>
</dbReference>
<keyword evidence="2" id="KW-0677">Repeat</keyword>
<dbReference type="PANTHER" id="PTHR19325:SF560">
    <property type="entry name" value="SUSHI, VON WILLEBRAND FACTOR TYPE A, EGF AND PENTRAXIN DOMAIN-CONTAINING PROTEIN 1"/>
    <property type="match status" value="1"/>
</dbReference>
<reference evidence="11" key="2">
    <citation type="submission" date="2015-06" db="UniProtKB">
        <authorList>
            <consortium name="EnsemblMetazoa"/>
        </authorList>
    </citation>
    <scope>IDENTIFICATION</scope>
</reference>
<evidence type="ECO:0000256" key="4">
    <source>
        <dbReference type="ARBA" id="ARBA00023180"/>
    </source>
</evidence>
<feature type="domain" description="Sushi" evidence="9">
    <location>
        <begin position="48"/>
        <end position="99"/>
    </location>
</feature>
<evidence type="ECO:0000256" key="6">
    <source>
        <dbReference type="SAM" id="Phobius"/>
    </source>
</evidence>
<dbReference type="SUPFAM" id="SSF49899">
    <property type="entry name" value="Concanavalin A-like lectins/glucanases"/>
    <property type="match status" value="1"/>
</dbReference>
<keyword evidence="4" id="KW-0325">Glycoprotein</keyword>
<evidence type="ECO:0000259" key="9">
    <source>
        <dbReference type="PROSITE" id="PS50923"/>
    </source>
</evidence>
<dbReference type="SUPFAM" id="SSF57535">
    <property type="entry name" value="Complement control module/SCR domain"/>
    <property type="match status" value="2"/>
</dbReference>
<dbReference type="CDD" id="cd00033">
    <property type="entry name" value="CCP"/>
    <property type="match status" value="2"/>
</dbReference>
<keyword evidence="1 5" id="KW-0768">Sushi</keyword>
<dbReference type="InterPro" id="IPR001212">
    <property type="entry name" value="Somatomedin_B_dom"/>
</dbReference>
<dbReference type="PROSITE" id="PS50060">
    <property type="entry name" value="MAM_2"/>
    <property type="match status" value="1"/>
</dbReference>
<dbReference type="EMBL" id="CAEY01000114">
    <property type="status" value="NOT_ANNOTATED_CDS"/>
    <property type="molecule type" value="Genomic_DNA"/>
</dbReference>
<dbReference type="SMART" id="SM00137">
    <property type="entry name" value="MAM"/>
    <property type="match status" value="1"/>
</dbReference>
<dbReference type="Gene3D" id="2.10.70.10">
    <property type="entry name" value="Complement Module, domain 1"/>
    <property type="match status" value="2"/>
</dbReference>
<dbReference type="HOGENOM" id="CLU_420552_0_0_1"/>
<dbReference type="SMART" id="SM00032">
    <property type="entry name" value="CCP"/>
    <property type="match status" value="2"/>
</dbReference>
<evidence type="ECO:0000259" key="8">
    <source>
        <dbReference type="PROSITE" id="PS50060"/>
    </source>
</evidence>
<feature type="signal peptide" evidence="7">
    <location>
        <begin position="1"/>
        <end position="30"/>
    </location>
</feature>
<dbReference type="PANTHER" id="PTHR19325">
    <property type="entry name" value="COMPLEMENT COMPONENT-RELATED SUSHI DOMAIN-CONTAINING"/>
    <property type="match status" value="1"/>
</dbReference>
<dbReference type="PROSITE" id="PS50923">
    <property type="entry name" value="SUSHI"/>
    <property type="match status" value="1"/>
</dbReference>
<protein>
    <recommendedName>
        <fullName evidence="13">Sushi domain-containing protein</fullName>
    </recommendedName>
</protein>
<feature type="domain" description="MAM" evidence="8">
    <location>
        <begin position="165"/>
        <end position="330"/>
    </location>
</feature>
<evidence type="ECO:0008006" key="13">
    <source>
        <dbReference type="Google" id="ProtNLM"/>
    </source>
</evidence>
<dbReference type="AlphaFoldDB" id="T1KIH7"/>
<dbReference type="InterPro" id="IPR035976">
    <property type="entry name" value="Sushi/SCR/CCP_sf"/>
</dbReference>
<dbReference type="STRING" id="32264.T1KIH7"/>
<evidence type="ECO:0000313" key="11">
    <source>
        <dbReference type="EnsemblMetazoa" id="tetur12g01400.1"/>
    </source>
</evidence>
<name>T1KIH7_TETUR</name>
<dbReference type="OrthoDB" id="6107927at2759"/>
<evidence type="ECO:0000256" key="5">
    <source>
        <dbReference type="PROSITE-ProRule" id="PRU00302"/>
    </source>
</evidence>
<feature type="domain" description="SMB" evidence="10">
    <location>
        <begin position="341"/>
        <end position="386"/>
    </location>
</feature>
<dbReference type="eggNOG" id="ENOG502QTND">
    <property type="taxonomic scope" value="Eukaryota"/>
</dbReference>
<dbReference type="Pfam" id="PF00084">
    <property type="entry name" value="Sushi"/>
    <property type="match status" value="2"/>
</dbReference>
<keyword evidence="6" id="KW-0472">Membrane</keyword>
<dbReference type="InterPro" id="IPR000436">
    <property type="entry name" value="Sushi_SCR_CCP_dom"/>
</dbReference>
<feature type="transmembrane region" description="Helical" evidence="6">
    <location>
        <begin position="607"/>
        <end position="626"/>
    </location>
</feature>
<dbReference type="SUPFAM" id="SSF90188">
    <property type="entry name" value="Somatomedin B domain"/>
    <property type="match status" value="1"/>
</dbReference>